<dbReference type="InterPro" id="IPR036514">
    <property type="entry name" value="SGNH_hydro_sf"/>
</dbReference>
<protein>
    <submittedName>
        <fullName evidence="3">SGNH/GDSL hydrolase family protein</fullName>
    </submittedName>
</protein>
<keyword evidence="3" id="KW-0378">Hydrolase</keyword>
<dbReference type="InterPro" id="IPR013830">
    <property type="entry name" value="SGNH_hydro"/>
</dbReference>
<sequence>MKLHSLITGLVCVFVPTYAISSTGVSALAPEKLDPNFSISQPGSDLSWYSALQLRRSSAGWPVKDLAKPWDRLPARAERIVRPEVWSLSRHSAGIEINFSTDASEIGARWTLLNPGLAMDHMPATGMSGLDLYVRHEGRWQWLGVGRPTESPTNLVKLASVPAGGGMRDYRLYLPLYNGIEDLQIGVPAGAKLAAMAPLSTQSVVVYGTSITQGGCASRPGMAYTAILGRKFDLPVINLGFSGNGNAEMVAADLISELNPSVFILDPLPNMTPQQIAERIEPFVARLRARHPRTPIILLGNISYQHAGLGPMNQTGHALKNAVLAPIVSALMAKDERIFFVPGESLLGQDGEATVDGTHPTDLGFLRMAEAISPSLKKALALAP</sequence>
<name>A0ABT5KKK1_9BURK</name>
<feature type="domain" description="SGNH hydrolase-type esterase N-terminal" evidence="2">
    <location>
        <begin position="47"/>
        <end position="192"/>
    </location>
</feature>
<dbReference type="RefSeq" id="WP_273602461.1">
    <property type="nucleotide sequence ID" value="NZ_JAQQXT010000022.1"/>
</dbReference>
<proteinExistence type="predicted"/>
<dbReference type="Pfam" id="PF14607">
    <property type="entry name" value="GxDLY"/>
    <property type="match status" value="1"/>
</dbReference>
<dbReference type="EMBL" id="JAQQXT010000022">
    <property type="protein sequence ID" value="MDC8774461.1"/>
    <property type="molecule type" value="Genomic_DNA"/>
</dbReference>
<dbReference type="Pfam" id="PF14606">
    <property type="entry name" value="Lipase_GDSL_3"/>
    <property type="match status" value="1"/>
</dbReference>
<dbReference type="PANTHER" id="PTHR30383">
    <property type="entry name" value="THIOESTERASE 1/PROTEASE 1/LYSOPHOSPHOLIPASE L1"/>
    <property type="match status" value="1"/>
</dbReference>
<comment type="caution">
    <text evidence="3">The sequence shown here is derived from an EMBL/GenBank/DDBJ whole genome shotgun (WGS) entry which is preliminary data.</text>
</comment>
<dbReference type="SUPFAM" id="SSF52266">
    <property type="entry name" value="SGNH hydrolase"/>
    <property type="match status" value="1"/>
</dbReference>
<dbReference type="Gene3D" id="2.60.120.260">
    <property type="entry name" value="Galactose-binding domain-like"/>
    <property type="match status" value="1"/>
</dbReference>
<evidence type="ECO:0000259" key="1">
    <source>
        <dbReference type="Pfam" id="PF14606"/>
    </source>
</evidence>
<dbReference type="InterPro" id="IPR032740">
    <property type="entry name" value="GxDLY"/>
</dbReference>
<dbReference type="Gene3D" id="3.40.50.1110">
    <property type="entry name" value="SGNH hydrolase"/>
    <property type="match status" value="1"/>
</dbReference>
<keyword evidence="4" id="KW-1185">Reference proteome</keyword>
<gene>
    <name evidence="3" type="ORF">PRZ03_23100</name>
</gene>
<dbReference type="Proteomes" id="UP001221189">
    <property type="component" value="Unassembled WGS sequence"/>
</dbReference>
<feature type="domain" description="SGNH hydrolase-type esterase" evidence="1">
    <location>
        <begin position="202"/>
        <end position="376"/>
    </location>
</feature>
<evidence type="ECO:0000313" key="3">
    <source>
        <dbReference type="EMBL" id="MDC8774461.1"/>
    </source>
</evidence>
<dbReference type="PANTHER" id="PTHR30383:SF29">
    <property type="entry name" value="SGNH HYDROLASE-TYPE ESTERASE DOMAIN-CONTAINING PROTEIN"/>
    <property type="match status" value="1"/>
</dbReference>
<accession>A0ABT5KKK1</accession>
<evidence type="ECO:0000313" key="4">
    <source>
        <dbReference type="Proteomes" id="UP001221189"/>
    </source>
</evidence>
<organism evidence="3 4">
    <name type="scientific">Roseateles albus</name>
    <dbReference type="NCBI Taxonomy" id="2987525"/>
    <lineage>
        <taxon>Bacteria</taxon>
        <taxon>Pseudomonadati</taxon>
        <taxon>Pseudomonadota</taxon>
        <taxon>Betaproteobacteria</taxon>
        <taxon>Burkholderiales</taxon>
        <taxon>Sphaerotilaceae</taxon>
        <taxon>Roseateles</taxon>
    </lineage>
</organism>
<dbReference type="InterPro" id="IPR051532">
    <property type="entry name" value="Ester_Hydrolysis_Enzymes"/>
</dbReference>
<dbReference type="GO" id="GO:0016787">
    <property type="term" value="F:hydrolase activity"/>
    <property type="evidence" value="ECO:0007669"/>
    <property type="project" value="UniProtKB-KW"/>
</dbReference>
<reference evidence="3 4" key="1">
    <citation type="submission" date="2022-10" db="EMBL/GenBank/DDBJ databases">
        <title>Paucibacter sp. hw1 Genome sequencing.</title>
        <authorList>
            <person name="Park S."/>
        </authorList>
    </citation>
    <scope>NUCLEOTIDE SEQUENCE [LARGE SCALE GENOMIC DNA]</scope>
    <source>
        <strain evidence="4">hw1</strain>
    </source>
</reference>
<evidence type="ECO:0000259" key="2">
    <source>
        <dbReference type="Pfam" id="PF14607"/>
    </source>
</evidence>